<dbReference type="RefSeq" id="WP_231481567.1">
    <property type="nucleotide sequence ID" value="NZ_BAAAZO010000012.1"/>
</dbReference>
<reference evidence="3" key="1">
    <citation type="journal article" date="2019" name="Int. J. Syst. Evol. Microbiol.">
        <title>The Global Catalogue of Microorganisms (GCM) 10K type strain sequencing project: providing services to taxonomists for standard genome sequencing and annotation.</title>
        <authorList>
            <consortium name="The Broad Institute Genomics Platform"/>
            <consortium name="The Broad Institute Genome Sequencing Center for Infectious Disease"/>
            <person name="Wu L."/>
            <person name="Ma J."/>
        </authorList>
    </citation>
    <scope>NUCLEOTIDE SEQUENCE [LARGE SCALE GENOMIC DNA]</scope>
    <source>
        <strain evidence="3">JCM 16902</strain>
    </source>
</reference>
<dbReference type="InterPro" id="IPR008538">
    <property type="entry name" value="Uma2"/>
</dbReference>
<gene>
    <name evidence="2" type="ORF">GCM10022223_65580</name>
</gene>
<evidence type="ECO:0000259" key="1">
    <source>
        <dbReference type="Pfam" id="PF05685"/>
    </source>
</evidence>
<dbReference type="InterPro" id="IPR012296">
    <property type="entry name" value="Nuclease_put_TT1808"/>
</dbReference>
<dbReference type="PANTHER" id="PTHR35400">
    <property type="entry name" value="SLR1083 PROTEIN"/>
    <property type="match status" value="1"/>
</dbReference>
<comment type="caution">
    <text evidence="2">The sequence shown here is derived from an EMBL/GenBank/DDBJ whole genome shotgun (WGS) entry which is preliminary data.</text>
</comment>
<protein>
    <recommendedName>
        <fullName evidence="1">Putative restriction endonuclease domain-containing protein</fullName>
    </recommendedName>
</protein>
<dbReference type="PANTHER" id="PTHR35400:SF3">
    <property type="entry name" value="SLL1072 PROTEIN"/>
    <property type="match status" value="1"/>
</dbReference>
<feature type="domain" description="Putative restriction endonuclease" evidence="1">
    <location>
        <begin position="48"/>
        <end position="175"/>
    </location>
</feature>
<dbReference type="EMBL" id="BAAAZO010000012">
    <property type="protein sequence ID" value="GAA3637560.1"/>
    <property type="molecule type" value="Genomic_DNA"/>
</dbReference>
<keyword evidence="3" id="KW-1185">Reference proteome</keyword>
<dbReference type="Proteomes" id="UP001501074">
    <property type="component" value="Unassembled WGS sequence"/>
</dbReference>
<name>A0ABP7AQX3_9ACTN</name>
<proteinExistence type="predicted"/>
<dbReference type="Pfam" id="PF05685">
    <property type="entry name" value="Uma2"/>
    <property type="match status" value="1"/>
</dbReference>
<organism evidence="2 3">
    <name type="scientific">Kineosporia mesophila</name>
    <dbReference type="NCBI Taxonomy" id="566012"/>
    <lineage>
        <taxon>Bacteria</taxon>
        <taxon>Bacillati</taxon>
        <taxon>Actinomycetota</taxon>
        <taxon>Actinomycetes</taxon>
        <taxon>Kineosporiales</taxon>
        <taxon>Kineosporiaceae</taxon>
        <taxon>Kineosporia</taxon>
    </lineage>
</organism>
<evidence type="ECO:0000313" key="2">
    <source>
        <dbReference type="EMBL" id="GAA3637560.1"/>
    </source>
</evidence>
<dbReference type="Gene3D" id="3.90.1570.10">
    <property type="entry name" value="tt1808, chain A"/>
    <property type="match status" value="1"/>
</dbReference>
<evidence type="ECO:0000313" key="3">
    <source>
        <dbReference type="Proteomes" id="UP001501074"/>
    </source>
</evidence>
<sequence>MTLAWLDVLKAYEEVDVPQGWRLSHVTVSEMLIYPVLESPYAVMVDELIAHWRHAHLGGAFLLEPELPVSLGRAGIFVPDLCVVHREVVNGRTLRIPLNELLLAVEITNTGSAVASRNRKLRAYAKGGVPQYLLIDAHDPGGPTVTLHTDPAEDGYLDSVRVLFGEPITLRDPLAMTISTANFPVPDPD</sequence>
<dbReference type="InterPro" id="IPR011335">
    <property type="entry name" value="Restrct_endonuc-II-like"/>
</dbReference>
<accession>A0ABP7AQX3</accession>
<dbReference type="CDD" id="cd06260">
    <property type="entry name" value="DUF820-like"/>
    <property type="match status" value="1"/>
</dbReference>
<dbReference type="SUPFAM" id="SSF52980">
    <property type="entry name" value="Restriction endonuclease-like"/>
    <property type="match status" value="1"/>
</dbReference>